<dbReference type="Pfam" id="PF06742">
    <property type="entry name" value="DUF1214"/>
    <property type="match status" value="1"/>
</dbReference>
<dbReference type="SMART" id="SM00014">
    <property type="entry name" value="acidPPc"/>
    <property type="match status" value="1"/>
</dbReference>
<dbReference type="Pfam" id="PF01569">
    <property type="entry name" value="PAP2"/>
    <property type="match status" value="1"/>
</dbReference>
<dbReference type="OrthoDB" id="272779at2"/>
<feature type="chain" id="PRO_5016067882" description="Phosphatidic acid phosphatase type 2/haloperoxidase domain-containing protein" evidence="2">
    <location>
        <begin position="26"/>
        <end position="796"/>
    </location>
</feature>
<dbReference type="InterPro" id="IPR010679">
    <property type="entry name" value="DUF1254"/>
</dbReference>
<protein>
    <recommendedName>
        <fullName evidence="3">Phosphatidic acid phosphatase type 2/haloperoxidase domain-containing protein</fullName>
    </recommendedName>
</protein>
<dbReference type="InterPro" id="IPR001011">
    <property type="entry name" value="Acid_Pase_classA_bac"/>
</dbReference>
<dbReference type="SUPFAM" id="SSF160935">
    <property type="entry name" value="VPA0735-like"/>
    <property type="match status" value="1"/>
</dbReference>
<evidence type="ECO:0000256" key="2">
    <source>
        <dbReference type="SAM" id="SignalP"/>
    </source>
</evidence>
<dbReference type="InterPro" id="IPR010621">
    <property type="entry name" value="DUF1214"/>
</dbReference>
<dbReference type="Gene3D" id="1.10.3360.10">
    <property type="entry name" value="VPA0735-like domain"/>
    <property type="match status" value="1"/>
</dbReference>
<dbReference type="GO" id="GO:0003993">
    <property type="term" value="F:acid phosphatase activity"/>
    <property type="evidence" value="ECO:0007669"/>
    <property type="project" value="InterPro"/>
</dbReference>
<dbReference type="InterPro" id="IPR037050">
    <property type="entry name" value="DUF1254_sf"/>
</dbReference>
<sequence>MNIIRKQALLAAVLTGVLTITSAYAEDAAPGAPKSLPGGLLKGYLPREALPNSLVLLPPPPPAGSAAFALDEDVARKSVALRGTPRWTQAEVDADLSFPKAAAIFSCALKAPITEERTPHLYVLLRRSLTDVGLSTYAAKDHYHRTRPFMENKEPICTPAQQADIEKDGSYPSGHAAVGWGWALILSEIAPEQTDSILARGAAYGDSRSVCNVHWHSDIVEGQAMAAGVVARLHAEPAFRADLEAAKSELAAIRADNVTPASDCAEEAAALTPPESVDTTLTARAQTDIPKSTITPDSVETRVGTLDFKDGMPSKATLDKVYENLDFVHAFDAFMNTYQGVNIFDMRKGLLEAGVKDNEIIIFSELMDAKSLYLTANSDTIYFHGFIDLSKGPMVFEAPPGSLGLIDDMWFRWVIDFGGPGPDRGEGGKYLILPPGYDGPVPEGGFYVARSKTNHVLAFGRSFMQNSDPKPVVDLIRRTAKIYPYTPGGAGTSIAEFLTGNGTLAAAPQLAPQVFHEGTGKSIDTIPPSDFSYYELLNELVQQEPATSLDAELMGPIAAIGIVKGKPFAPNTRMKKTLSDAVALANATARSLAMNPRDPGAYYYPGKSWFNPLFVGGADFETPAAQITPEGAKPYPRTGYRTLDARTSFFYFATGNTPAMVMNLTGIGSQYLMVTADANKDYFDGSKAYRVTLPKGIPQERFWSFTVYDNQTRSFLDTPQRYPRAGDQSYPSPAAEPDADGSTTVYFSPTQPTAVKRGNWIQTDPKRGWFTILRLYSPTQAFFDKTWQPSEVELVK</sequence>
<evidence type="ECO:0000313" key="5">
    <source>
        <dbReference type="Proteomes" id="UP000248616"/>
    </source>
</evidence>
<evidence type="ECO:0000313" key="4">
    <source>
        <dbReference type="EMBL" id="PZV38533.1"/>
    </source>
</evidence>
<keyword evidence="2" id="KW-0732">Signal</keyword>
<organism evidence="4 5">
    <name type="scientific">Mesorhizobium kowhaii</name>
    <dbReference type="NCBI Taxonomy" id="1300272"/>
    <lineage>
        <taxon>Bacteria</taxon>
        <taxon>Pseudomonadati</taxon>
        <taxon>Pseudomonadota</taxon>
        <taxon>Alphaproteobacteria</taxon>
        <taxon>Hyphomicrobiales</taxon>
        <taxon>Phyllobacteriaceae</taxon>
        <taxon>Mesorhizobium</taxon>
    </lineage>
</organism>
<dbReference type="SUPFAM" id="SSF48317">
    <property type="entry name" value="Acid phosphatase/Vanadium-dependent haloperoxidase"/>
    <property type="match status" value="1"/>
</dbReference>
<dbReference type="AlphaFoldDB" id="A0A2W7CPQ8"/>
<dbReference type="Gene3D" id="1.20.144.10">
    <property type="entry name" value="Phosphatidic acid phosphatase type 2/haloperoxidase"/>
    <property type="match status" value="1"/>
</dbReference>
<comment type="caution">
    <text evidence="4">The sequence shown here is derived from an EMBL/GenBank/DDBJ whole genome shotgun (WGS) entry which is preliminary data.</text>
</comment>
<evidence type="ECO:0000259" key="3">
    <source>
        <dbReference type="SMART" id="SM00014"/>
    </source>
</evidence>
<dbReference type="InterPro" id="IPR000326">
    <property type="entry name" value="PAP2/HPO"/>
</dbReference>
<accession>A0A2W7CPQ8</accession>
<feature type="region of interest" description="Disordered" evidence="1">
    <location>
        <begin position="717"/>
        <end position="743"/>
    </location>
</feature>
<keyword evidence="5" id="KW-1185">Reference proteome</keyword>
<dbReference type="EMBL" id="MZXV01000026">
    <property type="protein sequence ID" value="PZV38533.1"/>
    <property type="molecule type" value="Genomic_DNA"/>
</dbReference>
<dbReference type="Proteomes" id="UP000248616">
    <property type="component" value="Unassembled WGS sequence"/>
</dbReference>
<reference evidence="5" key="1">
    <citation type="submission" date="2017-03" db="EMBL/GenBank/DDBJ databases">
        <authorList>
            <person name="Safronova V.I."/>
            <person name="Sazanova A.L."/>
            <person name="Chirak E.R."/>
        </authorList>
    </citation>
    <scope>NUCLEOTIDE SEQUENCE [LARGE SCALE GENOMIC DNA]</scope>
    <source>
        <strain evidence="5">Ach-343</strain>
    </source>
</reference>
<feature type="signal peptide" evidence="2">
    <location>
        <begin position="1"/>
        <end position="25"/>
    </location>
</feature>
<proteinExistence type="predicted"/>
<dbReference type="Gene3D" id="2.60.120.600">
    <property type="entry name" value="Domain of unknown function DUF1214, C-terminal domain"/>
    <property type="match status" value="1"/>
</dbReference>
<dbReference type="GO" id="GO:0030288">
    <property type="term" value="C:outer membrane-bounded periplasmic space"/>
    <property type="evidence" value="ECO:0007669"/>
    <property type="project" value="InterPro"/>
</dbReference>
<evidence type="ECO:0000256" key="1">
    <source>
        <dbReference type="SAM" id="MobiDB-lite"/>
    </source>
</evidence>
<dbReference type="InterPro" id="IPR037049">
    <property type="entry name" value="DUF1214_C_sf"/>
</dbReference>
<dbReference type="CDD" id="cd03397">
    <property type="entry name" value="PAP2_acid_phosphatase"/>
    <property type="match status" value="1"/>
</dbReference>
<dbReference type="RefSeq" id="WP_111544219.1">
    <property type="nucleotide sequence ID" value="NZ_MZXV01000026.1"/>
</dbReference>
<dbReference type="Pfam" id="PF06863">
    <property type="entry name" value="DUF1254"/>
    <property type="match status" value="1"/>
</dbReference>
<dbReference type="PANTHER" id="PTHR36509">
    <property type="entry name" value="BLL3101 PROTEIN"/>
    <property type="match status" value="1"/>
</dbReference>
<gene>
    <name evidence="4" type="ORF">B5V02_10795</name>
</gene>
<dbReference type="Gene3D" id="2.60.40.1610">
    <property type="entry name" value="Domain of unknown function DUF1254"/>
    <property type="match status" value="1"/>
</dbReference>
<feature type="domain" description="Phosphatidic acid phosphatase type 2/haloperoxidase" evidence="3">
    <location>
        <begin position="123"/>
        <end position="234"/>
    </location>
</feature>
<dbReference type="PANTHER" id="PTHR36509:SF3">
    <property type="entry name" value="SIGNAL PEPTIDE PROTEIN"/>
    <property type="match status" value="1"/>
</dbReference>
<dbReference type="PRINTS" id="PR00483">
    <property type="entry name" value="BACPHPHTASE"/>
</dbReference>
<dbReference type="InterPro" id="IPR036938">
    <property type="entry name" value="PAP2/HPO_sf"/>
</dbReference>
<name>A0A2W7CPQ8_9HYPH</name>